<name>A0ABW6X8U1_9ACTN</name>
<dbReference type="Gene3D" id="1.20.1250.20">
    <property type="entry name" value="MFS general substrate transporter like domains"/>
    <property type="match status" value="1"/>
</dbReference>
<dbReference type="Proteomes" id="UP001602322">
    <property type="component" value="Unassembled WGS sequence"/>
</dbReference>
<evidence type="ECO:0000256" key="4">
    <source>
        <dbReference type="ARBA" id="ARBA00022989"/>
    </source>
</evidence>
<evidence type="ECO:0000256" key="5">
    <source>
        <dbReference type="ARBA" id="ARBA00023136"/>
    </source>
</evidence>
<evidence type="ECO:0008006" key="9">
    <source>
        <dbReference type="Google" id="ProtNLM"/>
    </source>
</evidence>
<sequence>MPELADRERLVPANAAIVSLVAGANIAGRGAGGFMVQLLTAPLAILGGAFLYLASACGLTGIACHHTRAKPSSARRRLRPEMAERLRHVFGTRELRPRALTASLTHLGAQMINAMLPVLFTREPHLPVGALGLYWAAGGLGILLGARLARPLAARLGHGRTLALAGLWFAPAAQVAALVDTGPWVWVTGAGWWPP</sequence>
<proteinExistence type="predicted"/>
<evidence type="ECO:0000256" key="2">
    <source>
        <dbReference type="ARBA" id="ARBA00022475"/>
    </source>
</evidence>
<evidence type="ECO:0000256" key="6">
    <source>
        <dbReference type="SAM" id="Phobius"/>
    </source>
</evidence>
<protein>
    <recommendedName>
        <fullName evidence="9">MFS transporter</fullName>
    </recommendedName>
</protein>
<feature type="transmembrane region" description="Helical" evidence="6">
    <location>
        <begin position="132"/>
        <end position="149"/>
    </location>
</feature>
<keyword evidence="5 6" id="KW-0472">Membrane</keyword>
<reference evidence="7 8" key="1">
    <citation type="submission" date="2024-10" db="EMBL/GenBank/DDBJ databases">
        <title>The Natural Products Discovery Center: Release of the First 8490 Sequenced Strains for Exploring Actinobacteria Biosynthetic Diversity.</title>
        <authorList>
            <person name="Kalkreuter E."/>
            <person name="Kautsar S.A."/>
            <person name="Yang D."/>
            <person name="Bader C.D."/>
            <person name="Teijaro C.N."/>
            <person name="Fluegel L."/>
            <person name="Davis C.M."/>
            <person name="Simpson J.R."/>
            <person name="Lauterbach L."/>
            <person name="Steele A.D."/>
            <person name="Gui C."/>
            <person name="Meng S."/>
            <person name="Li G."/>
            <person name="Viehrig K."/>
            <person name="Ye F."/>
            <person name="Su P."/>
            <person name="Kiefer A.F."/>
            <person name="Nichols A."/>
            <person name="Cepeda A.J."/>
            <person name="Yan W."/>
            <person name="Fan B."/>
            <person name="Jiang Y."/>
            <person name="Adhikari A."/>
            <person name="Zheng C.-J."/>
            <person name="Schuster L."/>
            <person name="Cowan T.M."/>
            <person name="Smanski M.J."/>
            <person name="Chevrette M.G."/>
            <person name="De Carvalho L.P.S."/>
            <person name="Shen B."/>
        </authorList>
    </citation>
    <scope>NUCLEOTIDE SEQUENCE [LARGE SCALE GENOMIC DNA]</scope>
    <source>
        <strain evidence="7 8">NPDC012540</strain>
    </source>
</reference>
<comment type="caution">
    <text evidence="7">The sequence shown here is derived from an EMBL/GenBank/DDBJ whole genome shotgun (WGS) entry which is preliminary data.</text>
</comment>
<feature type="transmembrane region" description="Helical" evidence="6">
    <location>
        <begin position="99"/>
        <end position="120"/>
    </location>
</feature>
<evidence type="ECO:0000313" key="8">
    <source>
        <dbReference type="Proteomes" id="UP001602322"/>
    </source>
</evidence>
<keyword evidence="2" id="KW-1003">Cell membrane</keyword>
<keyword evidence="8" id="KW-1185">Reference proteome</keyword>
<feature type="transmembrane region" description="Helical" evidence="6">
    <location>
        <begin position="161"/>
        <end position="179"/>
    </location>
</feature>
<dbReference type="PANTHER" id="PTHR23513:SF6">
    <property type="entry name" value="MAJOR FACILITATOR SUPERFAMILY ASSOCIATED DOMAIN-CONTAINING PROTEIN"/>
    <property type="match status" value="1"/>
</dbReference>
<dbReference type="SUPFAM" id="SSF103473">
    <property type="entry name" value="MFS general substrate transporter"/>
    <property type="match status" value="1"/>
</dbReference>
<accession>A0ABW6X8U1</accession>
<comment type="subcellular location">
    <subcellularLocation>
        <location evidence="1">Cell membrane</location>
        <topology evidence="1">Multi-pass membrane protein</topology>
    </subcellularLocation>
</comment>
<dbReference type="EMBL" id="JBIBEG010000004">
    <property type="protein sequence ID" value="MFF5897467.1"/>
    <property type="molecule type" value="Genomic_DNA"/>
</dbReference>
<organism evidence="7 8">
    <name type="scientific">Streptomyces argenteolus</name>
    <dbReference type="NCBI Taxonomy" id="67274"/>
    <lineage>
        <taxon>Bacteria</taxon>
        <taxon>Bacillati</taxon>
        <taxon>Actinomycetota</taxon>
        <taxon>Actinomycetes</taxon>
        <taxon>Kitasatosporales</taxon>
        <taxon>Streptomycetaceae</taxon>
        <taxon>Streptomyces</taxon>
    </lineage>
</organism>
<dbReference type="RefSeq" id="WP_387902631.1">
    <property type="nucleotide sequence ID" value="NZ_JBIBEG010000004.1"/>
</dbReference>
<feature type="transmembrane region" description="Helical" evidence="6">
    <location>
        <begin position="43"/>
        <end position="67"/>
    </location>
</feature>
<dbReference type="InterPro" id="IPR036259">
    <property type="entry name" value="MFS_trans_sf"/>
</dbReference>
<keyword evidence="4 6" id="KW-1133">Transmembrane helix</keyword>
<keyword evidence="3 6" id="KW-0812">Transmembrane</keyword>
<dbReference type="PANTHER" id="PTHR23513">
    <property type="entry name" value="INTEGRAL MEMBRANE EFFLUX PROTEIN-RELATED"/>
    <property type="match status" value="1"/>
</dbReference>
<gene>
    <name evidence="7" type="ORF">ACFY8O_16240</name>
</gene>
<evidence type="ECO:0000256" key="3">
    <source>
        <dbReference type="ARBA" id="ARBA00022692"/>
    </source>
</evidence>
<evidence type="ECO:0000313" key="7">
    <source>
        <dbReference type="EMBL" id="MFF5897467.1"/>
    </source>
</evidence>
<evidence type="ECO:0000256" key="1">
    <source>
        <dbReference type="ARBA" id="ARBA00004651"/>
    </source>
</evidence>